<evidence type="ECO:0000313" key="10">
    <source>
        <dbReference type="EMBL" id="CAK1550195.1"/>
    </source>
</evidence>
<organism evidence="10 11">
    <name type="scientific">Leptosia nina</name>
    <dbReference type="NCBI Taxonomy" id="320188"/>
    <lineage>
        <taxon>Eukaryota</taxon>
        <taxon>Metazoa</taxon>
        <taxon>Ecdysozoa</taxon>
        <taxon>Arthropoda</taxon>
        <taxon>Hexapoda</taxon>
        <taxon>Insecta</taxon>
        <taxon>Pterygota</taxon>
        <taxon>Neoptera</taxon>
        <taxon>Endopterygota</taxon>
        <taxon>Lepidoptera</taxon>
        <taxon>Glossata</taxon>
        <taxon>Ditrysia</taxon>
        <taxon>Papilionoidea</taxon>
        <taxon>Pieridae</taxon>
        <taxon>Pierinae</taxon>
        <taxon>Leptosia</taxon>
    </lineage>
</organism>
<feature type="domain" description="C2H2-type" evidence="9">
    <location>
        <begin position="432"/>
        <end position="460"/>
    </location>
</feature>
<sequence length="552" mass="64835">MNMPQLYQENKEIYLDMIEECFNIVLSSQGTSKTICDKCIIRLRDAYYFKQQVFNSENKLSKMLLLYKEKEVEFLGCNESLLIDKNKVGLQNSTMQRALGDLTKYLDDVPVKCEPKSENDNSNDSDNYFLSHIVKEEPLQKILVEERKVRLKRNRNISKKNVINRISDEKKDRVKKNDLLLSESMNVDIKVITKSNLERRKHRDNLTTILEFSNVLPFKDRSLLGFICGYCDKTYMDPKDLRTHTNTEHKTQRLDLPTIFDLNGYLVKLEVSNLKCTICDQEIDNLYKLREHLSKSHNKTIHNDVKDYLMPFKLTKGDIFNCSMCTSTYETFKMLKQHMNKHYTNYICQKCSSSFITKRSLNAHKATHIEGSFKCDLCEKVFSNNMKRMDHERKSHMGCRTIGNCPFCDQSFRSYYQRNQHLVKVHNSDAQYKCNVCSKAFILKSLLMTHIKKNHMMERNYQCTECGYKFFNTKTLKAHMVKHTGERKYACEVCHKAYARKYTLQEHMRIHNNDRRFKCELCGNAFVQKCSLKSHLLSHHGISMAASEISVS</sequence>
<dbReference type="FunFam" id="3.30.160.60:FF:000624">
    <property type="entry name" value="zinc finger protein 697"/>
    <property type="match status" value="1"/>
</dbReference>
<feature type="domain" description="C2H2-type" evidence="9">
    <location>
        <begin position="226"/>
        <end position="254"/>
    </location>
</feature>
<dbReference type="InterPro" id="IPR041661">
    <property type="entry name" value="ZN622/Rei1/Reh1_Znf-C2H2"/>
</dbReference>
<comment type="subcellular location">
    <subcellularLocation>
        <location evidence="1">Nucleus</location>
    </subcellularLocation>
</comment>
<gene>
    <name evidence="10" type="ORF">LNINA_LOCUS9432</name>
</gene>
<comment type="caution">
    <text evidence="10">The sequence shown here is derived from an EMBL/GenBank/DDBJ whole genome shotgun (WGS) entry which is preliminary data.</text>
</comment>
<dbReference type="FunFam" id="3.30.160.60:FF:000446">
    <property type="entry name" value="Zinc finger protein"/>
    <property type="match status" value="1"/>
</dbReference>
<dbReference type="InterPro" id="IPR050331">
    <property type="entry name" value="Zinc_finger"/>
</dbReference>
<keyword evidence="4 8" id="KW-0863">Zinc-finger</keyword>
<dbReference type="SUPFAM" id="SSF57667">
    <property type="entry name" value="beta-beta-alpha zinc fingers"/>
    <property type="match status" value="4"/>
</dbReference>
<evidence type="ECO:0000256" key="7">
    <source>
        <dbReference type="ARBA" id="ARBA00023242"/>
    </source>
</evidence>
<dbReference type="GO" id="GO:0008270">
    <property type="term" value="F:zinc ion binding"/>
    <property type="evidence" value="ECO:0007669"/>
    <property type="project" value="UniProtKB-KW"/>
</dbReference>
<evidence type="ECO:0000256" key="6">
    <source>
        <dbReference type="ARBA" id="ARBA00023125"/>
    </source>
</evidence>
<feature type="domain" description="C2H2-type" evidence="9">
    <location>
        <begin position="489"/>
        <end position="516"/>
    </location>
</feature>
<feature type="domain" description="C2H2-type" evidence="9">
    <location>
        <begin position="461"/>
        <end position="488"/>
    </location>
</feature>
<keyword evidence="7" id="KW-0539">Nucleus</keyword>
<dbReference type="SMART" id="SM00355">
    <property type="entry name" value="ZnF_C2H2"/>
    <property type="match status" value="10"/>
</dbReference>
<name>A0AAV1JLF9_9NEOP</name>
<evidence type="ECO:0000259" key="9">
    <source>
        <dbReference type="PROSITE" id="PS50157"/>
    </source>
</evidence>
<evidence type="ECO:0000256" key="4">
    <source>
        <dbReference type="ARBA" id="ARBA00022771"/>
    </source>
</evidence>
<evidence type="ECO:0000313" key="11">
    <source>
        <dbReference type="Proteomes" id="UP001497472"/>
    </source>
</evidence>
<dbReference type="PANTHER" id="PTHR16515">
    <property type="entry name" value="PR DOMAIN ZINC FINGER PROTEIN"/>
    <property type="match status" value="1"/>
</dbReference>
<keyword evidence="11" id="KW-1185">Reference proteome</keyword>
<feature type="domain" description="C2H2-type" evidence="9">
    <location>
        <begin position="346"/>
        <end position="368"/>
    </location>
</feature>
<feature type="domain" description="C2H2-type" evidence="9">
    <location>
        <begin position="517"/>
        <end position="544"/>
    </location>
</feature>
<reference evidence="10 11" key="1">
    <citation type="submission" date="2023-11" db="EMBL/GenBank/DDBJ databases">
        <authorList>
            <person name="Okamura Y."/>
        </authorList>
    </citation>
    <scope>NUCLEOTIDE SEQUENCE [LARGE SCALE GENOMIC DNA]</scope>
</reference>
<dbReference type="InterPro" id="IPR013087">
    <property type="entry name" value="Znf_C2H2_type"/>
</dbReference>
<dbReference type="Pfam" id="PF00096">
    <property type="entry name" value="zf-C2H2"/>
    <property type="match status" value="5"/>
</dbReference>
<dbReference type="Proteomes" id="UP001497472">
    <property type="component" value="Unassembled WGS sequence"/>
</dbReference>
<protein>
    <recommendedName>
        <fullName evidence="9">C2H2-type domain-containing protein</fullName>
    </recommendedName>
</protein>
<evidence type="ECO:0000256" key="2">
    <source>
        <dbReference type="ARBA" id="ARBA00022723"/>
    </source>
</evidence>
<evidence type="ECO:0000256" key="8">
    <source>
        <dbReference type="PROSITE-ProRule" id="PRU00042"/>
    </source>
</evidence>
<proteinExistence type="predicted"/>
<dbReference type="Gene3D" id="3.30.160.60">
    <property type="entry name" value="Classic Zinc Finger"/>
    <property type="match status" value="7"/>
</dbReference>
<dbReference type="PROSITE" id="PS00028">
    <property type="entry name" value="ZINC_FINGER_C2H2_1"/>
    <property type="match status" value="9"/>
</dbReference>
<evidence type="ECO:0000256" key="5">
    <source>
        <dbReference type="ARBA" id="ARBA00022833"/>
    </source>
</evidence>
<dbReference type="InterPro" id="IPR036236">
    <property type="entry name" value="Znf_C2H2_sf"/>
</dbReference>
<dbReference type="PROSITE" id="PS50157">
    <property type="entry name" value="ZINC_FINGER_C2H2_2"/>
    <property type="match status" value="7"/>
</dbReference>
<evidence type="ECO:0000256" key="1">
    <source>
        <dbReference type="ARBA" id="ARBA00004123"/>
    </source>
</evidence>
<keyword evidence="2" id="KW-0479">Metal-binding</keyword>
<evidence type="ECO:0000256" key="3">
    <source>
        <dbReference type="ARBA" id="ARBA00022737"/>
    </source>
</evidence>
<dbReference type="EMBL" id="CAVLEF010000080">
    <property type="protein sequence ID" value="CAK1550195.1"/>
    <property type="molecule type" value="Genomic_DNA"/>
</dbReference>
<feature type="domain" description="C2H2-type" evidence="9">
    <location>
        <begin position="373"/>
        <end position="401"/>
    </location>
</feature>
<dbReference type="GO" id="GO:0010468">
    <property type="term" value="P:regulation of gene expression"/>
    <property type="evidence" value="ECO:0007669"/>
    <property type="project" value="TreeGrafter"/>
</dbReference>
<dbReference type="AlphaFoldDB" id="A0AAV1JLF9"/>
<dbReference type="PANTHER" id="PTHR16515:SF49">
    <property type="entry name" value="GASTRULA ZINC FINGER PROTEIN XLCGF49.1-LIKE-RELATED"/>
    <property type="match status" value="1"/>
</dbReference>
<keyword evidence="3" id="KW-0677">Repeat</keyword>
<dbReference type="InterPro" id="IPR012934">
    <property type="entry name" value="Znf_AD"/>
</dbReference>
<keyword evidence="5" id="KW-0862">Zinc</keyword>
<keyword evidence="6" id="KW-0238">DNA-binding</keyword>
<accession>A0AAV1JLF9</accession>
<dbReference type="GO" id="GO:0005634">
    <property type="term" value="C:nucleus"/>
    <property type="evidence" value="ECO:0007669"/>
    <property type="project" value="UniProtKB-SubCell"/>
</dbReference>
<dbReference type="SUPFAM" id="SSF57716">
    <property type="entry name" value="Glucocorticoid receptor-like (DNA-binding domain)"/>
    <property type="match status" value="1"/>
</dbReference>
<dbReference type="Pfam" id="PF12756">
    <property type="entry name" value="zf-C2H2_2"/>
    <property type="match status" value="1"/>
</dbReference>
<dbReference type="Pfam" id="PF07776">
    <property type="entry name" value="zf-AD"/>
    <property type="match status" value="1"/>
</dbReference>